<accession>A0A8B8C5Q8</accession>
<feature type="region of interest" description="Disordered" evidence="1">
    <location>
        <begin position="206"/>
        <end position="229"/>
    </location>
</feature>
<organism evidence="2 3">
    <name type="scientific">Crassostrea virginica</name>
    <name type="common">Eastern oyster</name>
    <dbReference type="NCBI Taxonomy" id="6565"/>
    <lineage>
        <taxon>Eukaryota</taxon>
        <taxon>Metazoa</taxon>
        <taxon>Spiralia</taxon>
        <taxon>Lophotrochozoa</taxon>
        <taxon>Mollusca</taxon>
        <taxon>Bivalvia</taxon>
        <taxon>Autobranchia</taxon>
        <taxon>Pteriomorphia</taxon>
        <taxon>Ostreida</taxon>
        <taxon>Ostreoidea</taxon>
        <taxon>Ostreidae</taxon>
        <taxon>Crassostrea</taxon>
    </lineage>
</organism>
<dbReference type="Proteomes" id="UP000694844">
    <property type="component" value="Chromosome 10"/>
</dbReference>
<proteinExistence type="predicted"/>
<sequence>MASVAKLRVLTSLAVSPRYFFLAWSYSAVYLFSPQRTSSLWPASAGKHLNAELSIVCRLLLGLGKVTSVPQGLHRLLPLSHCPLGPTEGGAVSVCSDVAYEGWLGITEEFPADFLHSLVLSAYGVLIVDGVGGLCCWLEEVPIPRPVQRCPSCQFSLVSQDGFHVKLGLLAPEVAICAFKALGPADPHLFSDEVKLQECWLADRAVDEEDEEEEEEQEDQPNAESDLCETEDEMMLTPKFWKARFNKMLVQI</sequence>
<gene>
    <name evidence="3" type="primary">LOC111116350</name>
</gene>
<dbReference type="GeneID" id="111116350"/>
<dbReference type="AlphaFoldDB" id="A0A8B8C5Q8"/>
<dbReference type="KEGG" id="cvn:111116350"/>
<dbReference type="RefSeq" id="XP_022311043.1">
    <property type="nucleotide sequence ID" value="XM_022455335.1"/>
</dbReference>
<protein>
    <submittedName>
        <fullName evidence="3">Uncharacterized protein LOC111116350</fullName>
    </submittedName>
</protein>
<evidence type="ECO:0000313" key="3">
    <source>
        <dbReference type="RefSeq" id="XP_022311043.1"/>
    </source>
</evidence>
<reference evidence="3" key="1">
    <citation type="submission" date="2025-08" db="UniProtKB">
        <authorList>
            <consortium name="RefSeq"/>
        </authorList>
    </citation>
    <scope>IDENTIFICATION</scope>
    <source>
        <tissue evidence="3">Whole sample</tissue>
    </source>
</reference>
<evidence type="ECO:0000256" key="1">
    <source>
        <dbReference type="SAM" id="MobiDB-lite"/>
    </source>
</evidence>
<keyword evidence="2" id="KW-1185">Reference proteome</keyword>
<evidence type="ECO:0000313" key="2">
    <source>
        <dbReference type="Proteomes" id="UP000694844"/>
    </source>
</evidence>
<name>A0A8B8C5Q8_CRAVI</name>